<evidence type="ECO:0008006" key="3">
    <source>
        <dbReference type="Google" id="ProtNLM"/>
    </source>
</evidence>
<keyword evidence="2" id="KW-1185">Reference proteome</keyword>
<accession>A0A1A8XDU7</accession>
<name>A0A1A8XDU7_9RHOO</name>
<organism evidence="1 2">
    <name type="scientific">Candidatus Propionivibrio aalborgensis</name>
    <dbReference type="NCBI Taxonomy" id="1860101"/>
    <lineage>
        <taxon>Bacteria</taxon>
        <taxon>Pseudomonadati</taxon>
        <taxon>Pseudomonadota</taxon>
        <taxon>Betaproteobacteria</taxon>
        <taxon>Rhodocyclales</taxon>
        <taxon>Rhodocyclaceae</taxon>
        <taxon>Propionivibrio</taxon>
    </lineage>
</organism>
<reference evidence="1 2" key="1">
    <citation type="submission" date="2016-06" db="EMBL/GenBank/DDBJ databases">
        <authorList>
            <person name="Kjaerup R.B."/>
            <person name="Dalgaard T.S."/>
            <person name="Juul-Madsen H.R."/>
        </authorList>
    </citation>
    <scope>NUCLEOTIDE SEQUENCE [LARGE SCALE GENOMIC DNA]</scope>
    <source>
        <strain evidence="1">2</strain>
    </source>
</reference>
<sequence>MSGAMKGKGSRRSRHEWRCLLAKFDGSGLGVEGFCRREAISAASFYRWRSLLGNGGDGDGGGAGLASDAAPAFVDLGTLNSASLTHPRIDLKLDLGDGFVLHLVRH</sequence>
<protein>
    <recommendedName>
        <fullName evidence="3">Transposase</fullName>
    </recommendedName>
</protein>
<dbReference type="RefSeq" id="WP_186409409.1">
    <property type="nucleotide sequence ID" value="NZ_FLQY01000007.1"/>
</dbReference>
<dbReference type="Proteomes" id="UP000199600">
    <property type="component" value="Unassembled WGS sequence"/>
</dbReference>
<dbReference type="EMBL" id="FLQY01000007">
    <property type="protein sequence ID" value="SBT03374.1"/>
    <property type="molecule type" value="Genomic_DNA"/>
</dbReference>
<dbReference type="NCBIfam" id="NF047593">
    <property type="entry name" value="IS66_ISAeme5_TnpA"/>
    <property type="match status" value="1"/>
</dbReference>
<evidence type="ECO:0000313" key="2">
    <source>
        <dbReference type="Proteomes" id="UP000199600"/>
    </source>
</evidence>
<dbReference type="AlphaFoldDB" id="A0A1A8XDU7"/>
<evidence type="ECO:0000313" key="1">
    <source>
        <dbReference type="EMBL" id="SBT03374.1"/>
    </source>
</evidence>
<proteinExistence type="predicted"/>
<gene>
    <name evidence="1" type="ORF">PROAA_1040008</name>
</gene>